<accession>A0ABV8DIZ3</accession>
<dbReference type="EMBL" id="JBHSAJ010000175">
    <property type="protein sequence ID" value="MFC3938277.1"/>
    <property type="molecule type" value="Genomic_DNA"/>
</dbReference>
<dbReference type="RefSeq" id="WP_055398639.1">
    <property type="nucleotide sequence ID" value="NZ_JAMXAX010000071.1"/>
</dbReference>
<feature type="chain" id="PRO_5046988782" description="Cobalt-zinc-cadmium resistance protein" evidence="2">
    <location>
        <begin position="21"/>
        <end position="122"/>
    </location>
</feature>
<feature type="region of interest" description="Disordered" evidence="1">
    <location>
        <begin position="39"/>
        <end position="60"/>
    </location>
</feature>
<organism evidence="3 4">
    <name type="scientific">Acidovorax facilis</name>
    <dbReference type="NCBI Taxonomy" id="12917"/>
    <lineage>
        <taxon>Bacteria</taxon>
        <taxon>Pseudomonadati</taxon>
        <taxon>Pseudomonadota</taxon>
        <taxon>Betaproteobacteria</taxon>
        <taxon>Burkholderiales</taxon>
        <taxon>Comamonadaceae</taxon>
        <taxon>Acidovorax</taxon>
    </lineage>
</organism>
<reference evidence="4" key="1">
    <citation type="journal article" date="2019" name="Int. J. Syst. Evol. Microbiol.">
        <title>The Global Catalogue of Microorganisms (GCM) 10K type strain sequencing project: providing services to taxonomists for standard genome sequencing and annotation.</title>
        <authorList>
            <consortium name="The Broad Institute Genomics Platform"/>
            <consortium name="The Broad Institute Genome Sequencing Center for Infectious Disease"/>
            <person name="Wu L."/>
            <person name="Ma J."/>
        </authorList>
    </citation>
    <scope>NUCLEOTIDE SEQUENCE [LARGE SCALE GENOMIC DNA]</scope>
    <source>
        <strain evidence="4">CCUG 2113</strain>
    </source>
</reference>
<proteinExistence type="predicted"/>
<protein>
    <recommendedName>
        <fullName evidence="5">Cobalt-zinc-cadmium resistance protein</fullName>
    </recommendedName>
</protein>
<evidence type="ECO:0000313" key="4">
    <source>
        <dbReference type="Proteomes" id="UP001595693"/>
    </source>
</evidence>
<feature type="signal peptide" evidence="2">
    <location>
        <begin position="1"/>
        <end position="20"/>
    </location>
</feature>
<evidence type="ECO:0000313" key="3">
    <source>
        <dbReference type="EMBL" id="MFC3938277.1"/>
    </source>
</evidence>
<evidence type="ECO:0000256" key="1">
    <source>
        <dbReference type="SAM" id="MobiDB-lite"/>
    </source>
</evidence>
<gene>
    <name evidence="3" type="ORF">ACFOW3_27020</name>
</gene>
<sequence length="122" mass="12834">MRRLLLVFLLVFMPLQSIWAAASPYCGHESAPQASHFGHHVHEHHGDEGADHSVPGGSPSTLADMDCHACHGTGGGLAHSASAQAIVVAVAHPPGQAAPAWPPAWPPAPLTRPERPNWPFLA</sequence>
<dbReference type="Proteomes" id="UP001595693">
    <property type="component" value="Unassembled WGS sequence"/>
</dbReference>
<evidence type="ECO:0000256" key="2">
    <source>
        <dbReference type="SAM" id="SignalP"/>
    </source>
</evidence>
<comment type="caution">
    <text evidence="3">The sequence shown here is derived from an EMBL/GenBank/DDBJ whole genome shotgun (WGS) entry which is preliminary data.</text>
</comment>
<keyword evidence="4" id="KW-1185">Reference proteome</keyword>
<name>A0ABV8DIZ3_9BURK</name>
<evidence type="ECO:0008006" key="5">
    <source>
        <dbReference type="Google" id="ProtNLM"/>
    </source>
</evidence>
<keyword evidence="2" id="KW-0732">Signal</keyword>